<dbReference type="RefSeq" id="WP_378155783.1">
    <property type="nucleotide sequence ID" value="NZ_JBHSEC010000019.1"/>
</dbReference>
<comment type="caution">
    <text evidence="2">The sequence shown here is derived from an EMBL/GenBank/DDBJ whole genome shotgun (WGS) entry which is preliminary data.</text>
</comment>
<proteinExistence type="predicted"/>
<gene>
    <name evidence="2" type="ORF">ACFOZY_12105</name>
</gene>
<reference evidence="3" key="1">
    <citation type="journal article" date="2019" name="Int. J. Syst. Evol. Microbiol.">
        <title>The Global Catalogue of Microorganisms (GCM) 10K type strain sequencing project: providing services to taxonomists for standard genome sequencing and annotation.</title>
        <authorList>
            <consortium name="The Broad Institute Genomics Platform"/>
            <consortium name="The Broad Institute Genome Sequencing Center for Infectious Disease"/>
            <person name="Wu L."/>
            <person name="Ma J."/>
        </authorList>
    </citation>
    <scope>NUCLEOTIDE SEQUENCE [LARGE SCALE GENOMIC DNA]</scope>
    <source>
        <strain evidence="3">CCUG 59778</strain>
    </source>
</reference>
<protein>
    <submittedName>
        <fullName evidence="2">SpoIVB peptidase S55 domain-containing protein</fullName>
    </submittedName>
</protein>
<dbReference type="InterPro" id="IPR036034">
    <property type="entry name" value="PDZ_sf"/>
</dbReference>
<keyword evidence="3" id="KW-1185">Reference proteome</keyword>
<name>A0ABV8X6W3_9LACT</name>
<dbReference type="EMBL" id="JBHSEC010000019">
    <property type="protein sequence ID" value="MFC4411163.1"/>
    <property type="molecule type" value="Genomic_DNA"/>
</dbReference>
<organism evidence="2 3">
    <name type="scientific">Chungangia koreensis</name>
    <dbReference type="NCBI Taxonomy" id="752657"/>
    <lineage>
        <taxon>Bacteria</taxon>
        <taxon>Bacillati</taxon>
        <taxon>Bacillota</taxon>
        <taxon>Bacilli</taxon>
        <taxon>Lactobacillales</taxon>
        <taxon>Chungangia</taxon>
    </lineage>
</organism>
<dbReference type="Gene3D" id="2.30.42.60">
    <property type="match status" value="1"/>
</dbReference>
<dbReference type="PROSITE" id="PS51494">
    <property type="entry name" value="SPOIVB"/>
    <property type="match status" value="1"/>
</dbReference>
<sequence>MRWIKRSIVVYLAVLFVLLLPFQAFAAKAEKLIPMGHSIGIHMNLKGVFVINDVLLDDEKWLKAGDVFKQIDSKPIKTMTDFDDVITNLPEDRKVILSVKRGNQTVDLESSKKDLQNFYPFVRDRTEGIGTLTYIDPEKGEYGALGHQIIDAALKSPPSFSTGSIYLATIEQIKKSVPGNPGYKISSILKEDHPLGDIQSNEIYGIFGDWQSSTLTGAFPEPLEIMREDEVKPGKATIYTTIEGETVEQFSIAITSVKGSSFQFELTDKELISKTGGILQGMSGSPIIQNGKFAGVITHMFVEDPLKGAALPMTKMLKKQP</sequence>
<evidence type="ECO:0000259" key="1">
    <source>
        <dbReference type="PROSITE" id="PS51494"/>
    </source>
</evidence>
<dbReference type="InterPro" id="IPR008763">
    <property type="entry name" value="Peptidase_S55"/>
</dbReference>
<evidence type="ECO:0000313" key="3">
    <source>
        <dbReference type="Proteomes" id="UP001595817"/>
    </source>
</evidence>
<dbReference type="Pfam" id="PF05580">
    <property type="entry name" value="Peptidase_S55"/>
    <property type="match status" value="1"/>
</dbReference>
<dbReference type="Proteomes" id="UP001595817">
    <property type="component" value="Unassembled WGS sequence"/>
</dbReference>
<evidence type="ECO:0000313" key="2">
    <source>
        <dbReference type="EMBL" id="MFC4411163.1"/>
    </source>
</evidence>
<accession>A0ABV8X6W3</accession>
<dbReference type="SUPFAM" id="SSF50156">
    <property type="entry name" value="PDZ domain-like"/>
    <property type="match status" value="1"/>
</dbReference>
<feature type="domain" description="Peptidase S55" evidence="1">
    <location>
        <begin position="99"/>
        <end position="321"/>
    </location>
</feature>